<dbReference type="GO" id="GO:0007015">
    <property type="term" value="P:actin filament organization"/>
    <property type="evidence" value="ECO:0007669"/>
    <property type="project" value="TreeGrafter"/>
</dbReference>
<dbReference type="PANTHER" id="PTHR12771:SF56">
    <property type="entry name" value="CED-12"/>
    <property type="match status" value="1"/>
</dbReference>
<dbReference type="GO" id="GO:0017124">
    <property type="term" value="F:SH3 domain binding"/>
    <property type="evidence" value="ECO:0007669"/>
    <property type="project" value="UniProtKB-KW"/>
</dbReference>
<dbReference type="Pfam" id="PF16457">
    <property type="entry name" value="PH_12"/>
    <property type="match status" value="1"/>
</dbReference>
<proteinExistence type="predicted"/>
<keyword evidence="3" id="KW-0729">SH3-binding</keyword>
<dbReference type="Gene3D" id="1.25.10.10">
    <property type="entry name" value="Leucine-rich Repeat Variant"/>
    <property type="match status" value="1"/>
</dbReference>
<dbReference type="InterPro" id="IPR001849">
    <property type="entry name" value="PH_domain"/>
</dbReference>
<dbReference type="VEuPathDB" id="VectorBase:CSON006325"/>
<evidence type="ECO:0000256" key="2">
    <source>
        <dbReference type="ARBA" id="ARBA00022907"/>
    </source>
</evidence>
<accession>A0A336LYW8</accession>
<keyword evidence="2" id="KW-0581">Phagocytosis</keyword>
<evidence type="ECO:0000256" key="4">
    <source>
        <dbReference type="ARBA" id="ARBA00024863"/>
    </source>
</evidence>
<dbReference type="InterPro" id="IPR011989">
    <property type="entry name" value="ARM-like"/>
</dbReference>
<dbReference type="GO" id="GO:0006915">
    <property type="term" value="P:apoptotic process"/>
    <property type="evidence" value="ECO:0007669"/>
    <property type="project" value="UniProtKB-KW"/>
</dbReference>
<dbReference type="PANTHER" id="PTHR12771">
    <property type="entry name" value="ENGULFMENT AND CELL MOTILITY"/>
    <property type="match status" value="1"/>
</dbReference>
<dbReference type="Pfam" id="PF11841">
    <property type="entry name" value="ELMO_ARM"/>
    <property type="match status" value="1"/>
</dbReference>
<dbReference type="InterPro" id="IPR011993">
    <property type="entry name" value="PH-like_dom_sf"/>
</dbReference>
<dbReference type="InterPro" id="IPR050868">
    <property type="entry name" value="ELMO_domain-containing"/>
</dbReference>
<reference evidence="6" key="1">
    <citation type="submission" date="2018-07" db="EMBL/GenBank/DDBJ databases">
        <authorList>
            <person name="Quirk P.G."/>
            <person name="Krulwich T.A."/>
        </authorList>
    </citation>
    <scope>NUCLEOTIDE SEQUENCE</scope>
</reference>
<evidence type="ECO:0000313" key="6">
    <source>
        <dbReference type="EMBL" id="SSX22211.1"/>
    </source>
</evidence>
<dbReference type="PROSITE" id="PS51335">
    <property type="entry name" value="ELMO"/>
    <property type="match status" value="1"/>
</dbReference>
<dbReference type="InterPro" id="IPR016024">
    <property type="entry name" value="ARM-type_fold"/>
</dbReference>
<gene>
    <name evidence="6" type="primary">CSON006325</name>
</gene>
<sequence>MILTKSKMPVLTQDVVKIAVKTNLIPDAIPQLIEFDQTQPLTTIIQNLCNRWSIVPFEAENYALQFDDSTQQCFVTEKNRKEVKNGTVLQLRSSPMKTSKDILKTLESGTQEEKFIALKELAELSSDLTFAIEYIKEKGLNILIHIIENEDWPINLLQFIMMAFVELTDHGTVSFDILSETFINRNIEFIKNSSKYHQKEIIIAALNILENIVQNGSKHHIIEKEFVYNSLESLLNTLKESDKLSNQLQNNTLALINALIIKGNDETKKIISDTFSKKQYRSVILGKVISETMSQELSHQLYVFQTLTLSLLENRMRVSVQAHEQEVIDKINKLKKIAFDADGSDSHHDASSVRLYNKKLGFKDNFNPVKDFIEIPPGLLALDCMLFFAVHYEHNFKKVVHENSIRQDDMHDCPFARTSIELIKHLLDILKIGTMPNESGGDFQPIFFAHDLPFEELYSACIIVLNKTWKDMRATVEDFAKVLSIVREQVTRTLALHPKTMDEFTTQINRFSYSTITKLRQQERESREEVESTAPAIVNLKEKIMPEIMQLIKQQRLQFMTNGAKFQKQVNRSKHKPYYLRLSPNHKVLHYLEGDEKSGQIPTLEEMKQKIQVSDIRQLLIGKDCPSAKNRKQNYLFAITFDKESEQDTWEFVAPDEQSLNYFCDGINALLNQPMESPLAKQELDILLSMRIKIQLLDTEGLDISKEPPPIPPEPDNYDFCFES</sequence>
<comment type="function">
    <text evidence="4">Involved in cytoskeletal rearrangements required for phagocytosis of apoptotic cells and cell motility. Acts in association with DOCK1 and CRK. Was initially proposed to be required in complex with DOCK1 to activate Rac Rho small GTPases. May enhance the guanine nucleotide exchange factor (GEF) activity of DOCK1.</text>
</comment>
<keyword evidence="1" id="KW-0053">Apoptosis</keyword>
<dbReference type="Pfam" id="PF04727">
    <property type="entry name" value="ELMO_CED12"/>
    <property type="match status" value="1"/>
</dbReference>
<organism evidence="6">
    <name type="scientific">Culicoides sonorensis</name>
    <name type="common">Biting midge</name>
    <dbReference type="NCBI Taxonomy" id="179676"/>
    <lineage>
        <taxon>Eukaryota</taxon>
        <taxon>Metazoa</taxon>
        <taxon>Ecdysozoa</taxon>
        <taxon>Arthropoda</taxon>
        <taxon>Hexapoda</taxon>
        <taxon>Insecta</taxon>
        <taxon>Pterygota</taxon>
        <taxon>Neoptera</taxon>
        <taxon>Endopterygota</taxon>
        <taxon>Diptera</taxon>
        <taxon>Nematocera</taxon>
        <taxon>Chironomoidea</taxon>
        <taxon>Ceratopogonidae</taxon>
        <taxon>Ceratopogoninae</taxon>
        <taxon>Culicoides</taxon>
        <taxon>Monoculicoides</taxon>
    </lineage>
</organism>
<dbReference type="InterPro" id="IPR024574">
    <property type="entry name" value="ELMO_ARM"/>
</dbReference>
<evidence type="ECO:0000256" key="3">
    <source>
        <dbReference type="ARBA" id="ARBA00023036"/>
    </source>
</evidence>
<feature type="domain" description="ELMO" evidence="5">
    <location>
        <begin position="329"/>
        <end position="494"/>
    </location>
</feature>
<name>A0A336LYW8_CULSO</name>
<dbReference type="Gene3D" id="6.10.250.810">
    <property type="match status" value="1"/>
</dbReference>
<evidence type="ECO:0000256" key="1">
    <source>
        <dbReference type="ARBA" id="ARBA00022703"/>
    </source>
</evidence>
<dbReference type="SUPFAM" id="SSF48371">
    <property type="entry name" value="ARM repeat"/>
    <property type="match status" value="1"/>
</dbReference>
<dbReference type="Gene3D" id="2.30.29.30">
    <property type="entry name" value="Pleckstrin-homology domain (PH domain)/Phosphotyrosine-binding domain (PTB)"/>
    <property type="match status" value="1"/>
</dbReference>
<protein>
    <submittedName>
        <fullName evidence="6">CSON006325 protein</fullName>
    </submittedName>
</protein>
<dbReference type="SUPFAM" id="SSF50729">
    <property type="entry name" value="PH domain-like"/>
    <property type="match status" value="1"/>
</dbReference>
<dbReference type="OMA" id="CPHMKDL"/>
<dbReference type="GO" id="GO:0005886">
    <property type="term" value="C:plasma membrane"/>
    <property type="evidence" value="ECO:0007669"/>
    <property type="project" value="TreeGrafter"/>
</dbReference>
<dbReference type="AlphaFoldDB" id="A0A336LYW8"/>
<dbReference type="GO" id="GO:0006909">
    <property type="term" value="P:phagocytosis"/>
    <property type="evidence" value="ECO:0007669"/>
    <property type="project" value="UniProtKB-KW"/>
</dbReference>
<dbReference type="InterPro" id="IPR006816">
    <property type="entry name" value="ELMO_dom"/>
</dbReference>
<dbReference type="GO" id="GO:0048870">
    <property type="term" value="P:cell motility"/>
    <property type="evidence" value="ECO:0007669"/>
    <property type="project" value="TreeGrafter"/>
</dbReference>
<evidence type="ECO:0000259" key="5">
    <source>
        <dbReference type="PROSITE" id="PS51335"/>
    </source>
</evidence>
<dbReference type="EMBL" id="UFQT01000238">
    <property type="protein sequence ID" value="SSX22211.1"/>
    <property type="molecule type" value="Genomic_DNA"/>
</dbReference>